<proteinExistence type="predicted"/>
<dbReference type="OrthoDB" id="122279at2759"/>
<protein>
    <submittedName>
        <fullName evidence="1">Uncharacterized protein</fullName>
    </submittedName>
</protein>
<dbReference type="InParanoid" id="A0A419PNL6"/>
<reference evidence="1 2" key="2">
    <citation type="journal article" date="2021" name="Genomics">
        <title>High-quality reference genome for Clonorchis sinensis.</title>
        <authorList>
            <person name="Young N.D."/>
            <person name="Stroehlein A.J."/>
            <person name="Kinkar L."/>
            <person name="Wang T."/>
            <person name="Sohn W.M."/>
            <person name="Chang B.C.H."/>
            <person name="Kaur P."/>
            <person name="Weisz D."/>
            <person name="Dudchenko O."/>
            <person name="Aiden E.L."/>
            <person name="Korhonen P.K."/>
            <person name="Gasser R.B."/>
        </authorList>
    </citation>
    <scope>NUCLEOTIDE SEQUENCE [LARGE SCALE GENOMIC DNA]</scope>
    <source>
        <strain evidence="1">Cs-k2</strain>
    </source>
</reference>
<gene>
    <name evidence="1" type="ORF">CSKR_103182</name>
</gene>
<dbReference type="Proteomes" id="UP000286415">
    <property type="component" value="Unassembled WGS sequence"/>
</dbReference>
<comment type="caution">
    <text evidence="1">The sequence shown here is derived from an EMBL/GenBank/DDBJ whole genome shotgun (WGS) entry which is preliminary data.</text>
</comment>
<name>A0A419PNL6_CLOSI</name>
<evidence type="ECO:0000313" key="2">
    <source>
        <dbReference type="Proteomes" id="UP000286415"/>
    </source>
</evidence>
<keyword evidence="2" id="KW-1185">Reference proteome</keyword>
<dbReference type="AlphaFoldDB" id="A0A419PNL6"/>
<reference evidence="1 2" key="1">
    <citation type="journal article" date="2018" name="Biotechnol. Adv.">
        <title>Improved genomic resources and new bioinformatic workflow for the carcinogenic parasite Clonorchis sinensis: Biotechnological implications.</title>
        <authorList>
            <person name="Wang D."/>
            <person name="Korhonen P.K."/>
            <person name="Gasser R.B."/>
            <person name="Young N.D."/>
        </authorList>
    </citation>
    <scope>NUCLEOTIDE SEQUENCE [LARGE SCALE GENOMIC DNA]</scope>
    <source>
        <strain evidence="1">Cs-k2</strain>
    </source>
</reference>
<sequence length="151" mass="17354">MLIKDIRRFRRCRAIIRKNLRDLRRAFRLIEQDEFNCHFLRAAGVPFQMTPEIERLCTQIAEKPVAFVILGQNNYSKALLVNELLQKPVLPVEKEGDTRTYWCLISIHGGSKHATAAMKKASKKLPVEVTLNLVDPQRNDLIDSGKADLEK</sequence>
<dbReference type="EMBL" id="NIRI02000076">
    <property type="protein sequence ID" value="KAG5441683.1"/>
    <property type="molecule type" value="Genomic_DNA"/>
</dbReference>
<evidence type="ECO:0000313" key="1">
    <source>
        <dbReference type="EMBL" id="KAG5441683.1"/>
    </source>
</evidence>
<organism evidence="1 2">
    <name type="scientific">Clonorchis sinensis</name>
    <name type="common">Chinese liver fluke</name>
    <dbReference type="NCBI Taxonomy" id="79923"/>
    <lineage>
        <taxon>Eukaryota</taxon>
        <taxon>Metazoa</taxon>
        <taxon>Spiralia</taxon>
        <taxon>Lophotrochozoa</taxon>
        <taxon>Platyhelminthes</taxon>
        <taxon>Trematoda</taxon>
        <taxon>Digenea</taxon>
        <taxon>Opisthorchiida</taxon>
        <taxon>Opisthorchiata</taxon>
        <taxon>Opisthorchiidae</taxon>
        <taxon>Clonorchis</taxon>
    </lineage>
</organism>
<accession>A0A419PNL6</accession>